<dbReference type="Pfam" id="PF00005">
    <property type="entry name" value="ABC_tran"/>
    <property type="match status" value="1"/>
</dbReference>
<dbReference type="GO" id="GO:0055052">
    <property type="term" value="C:ATP-binding cassette (ABC) transporter complex, substrate-binding subunit-containing"/>
    <property type="evidence" value="ECO:0007669"/>
    <property type="project" value="TreeGrafter"/>
</dbReference>
<keyword evidence="2" id="KW-1003">Cell membrane</keyword>
<reference evidence="8 9" key="1">
    <citation type="submission" date="2019-03" db="EMBL/GenBank/DDBJ databases">
        <title>Genomic Encyclopedia of Type Strains, Phase IV (KMG-IV): sequencing the most valuable type-strain genomes for metagenomic binning, comparative biology and taxonomic classification.</title>
        <authorList>
            <person name="Goeker M."/>
        </authorList>
    </citation>
    <scope>NUCLEOTIDE SEQUENCE [LARGE SCALE GENOMIC DNA]</scope>
    <source>
        <strain evidence="8 9">DSM 45361</strain>
    </source>
</reference>
<dbReference type="GO" id="GO:0005524">
    <property type="term" value="F:ATP binding"/>
    <property type="evidence" value="ECO:0007669"/>
    <property type="project" value="UniProtKB-KW"/>
</dbReference>
<keyword evidence="5" id="KW-1278">Translocase</keyword>
<evidence type="ECO:0000256" key="4">
    <source>
        <dbReference type="ARBA" id="ARBA00022840"/>
    </source>
</evidence>
<dbReference type="InterPro" id="IPR003439">
    <property type="entry name" value="ABC_transporter-like_ATP-bd"/>
</dbReference>
<feature type="domain" description="ABC transporter" evidence="7">
    <location>
        <begin position="2"/>
        <end position="256"/>
    </location>
</feature>
<keyword evidence="4 8" id="KW-0067">ATP-binding</keyword>
<dbReference type="FunFam" id="3.40.50.300:FF:000042">
    <property type="entry name" value="Maltose/maltodextrin ABC transporter, ATP-binding protein"/>
    <property type="match status" value="1"/>
</dbReference>
<keyword evidence="3" id="KW-0547">Nucleotide-binding</keyword>
<evidence type="ECO:0000256" key="5">
    <source>
        <dbReference type="ARBA" id="ARBA00022967"/>
    </source>
</evidence>
<dbReference type="InterPro" id="IPR047641">
    <property type="entry name" value="ABC_transpr_MalK/UgpC-like"/>
</dbReference>
<accession>A0A4R6S559</accession>
<name>A0A4R6S559_LABRH</name>
<keyword evidence="6" id="KW-0472">Membrane</keyword>
<evidence type="ECO:0000256" key="2">
    <source>
        <dbReference type="ARBA" id="ARBA00022475"/>
    </source>
</evidence>
<evidence type="ECO:0000313" key="9">
    <source>
        <dbReference type="Proteomes" id="UP000295444"/>
    </source>
</evidence>
<keyword evidence="1" id="KW-0813">Transport</keyword>
<dbReference type="GO" id="GO:0140359">
    <property type="term" value="F:ABC-type transporter activity"/>
    <property type="evidence" value="ECO:0007669"/>
    <property type="project" value="UniProtKB-ARBA"/>
</dbReference>
<protein>
    <submittedName>
        <fullName evidence="8">Iron(III) transport system ATP-binding protein</fullName>
    </submittedName>
</protein>
<dbReference type="InterPro" id="IPR013611">
    <property type="entry name" value="Transp-assoc_OB_typ2"/>
</dbReference>
<dbReference type="EMBL" id="SNXZ01000005">
    <property type="protein sequence ID" value="TDP94791.1"/>
    <property type="molecule type" value="Genomic_DNA"/>
</dbReference>
<organism evidence="8 9">
    <name type="scientific">Labedaea rhizosphaerae</name>
    <dbReference type="NCBI Taxonomy" id="598644"/>
    <lineage>
        <taxon>Bacteria</taxon>
        <taxon>Bacillati</taxon>
        <taxon>Actinomycetota</taxon>
        <taxon>Actinomycetes</taxon>
        <taxon>Pseudonocardiales</taxon>
        <taxon>Pseudonocardiaceae</taxon>
        <taxon>Labedaea</taxon>
    </lineage>
</organism>
<evidence type="ECO:0000256" key="1">
    <source>
        <dbReference type="ARBA" id="ARBA00022448"/>
    </source>
</evidence>
<dbReference type="SUPFAM" id="SSF50331">
    <property type="entry name" value="MOP-like"/>
    <property type="match status" value="1"/>
</dbReference>
<dbReference type="InterPro" id="IPR027417">
    <property type="entry name" value="P-loop_NTPase"/>
</dbReference>
<sequence length="379" mass="40867">MLTVTEVVKNYDPQSVRRLRKRGVDVDTTRPALGGVSLRVEDGQFHTLLGPSGCGKTTLLRSVAGLEHPDAGEIELGGDTLFSAARSVDLSPDRRGLGMVFQSYAIWPHMSVKQNVAFPMRAGRAKRPKAEVDKLVLEALESVGLADYVDRPATKLSGGQQQRLAFARAMVGRPRLLLLDEPLSNLDAQLRASMRLELKRLQRELGLTTLYVTHDQAEALAMSDVITVMNGGRVMQQGTPREVYDRPANLFVARFVGSPNLLPAKVDSGSGRRTVLTSVGPLVLGEAVPAGLEEVAVVLRPEDLEPRLATGAAGSPGTNELTGTVVTQSFEGECIRHIVAIGDQRLECRSGRHCDVRPGDEVVVSVPGRSLSVVDAQDE</sequence>
<dbReference type="RefSeq" id="WP_133852217.1">
    <property type="nucleotide sequence ID" value="NZ_SNXZ01000005.1"/>
</dbReference>
<dbReference type="Gene3D" id="2.40.50.100">
    <property type="match status" value="1"/>
</dbReference>
<comment type="caution">
    <text evidence="8">The sequence shown here is derived from an EMBL/GenBank/DDBJ whole genome shotgun (WGS) entry which is preliminary data.</text>
</comment>
<dbReference type="SUPFAM" id="SSF52540">
    <property type="entry name" value="P-loop containing nucleoside triphosphate hydrolases"/>
    <property type="match status" value="1"/>
</dbReference>
<proteinExistence type="predicted"/>
<dbReference type="AlphaFoldDB" id="A0A4R6S559"/>
<dbReference type="GO" id="GO:0016887">
    <property type="term" value="F:ATP hydrolysis activity"/>
    <property type="evidence" value="ECO:0007669"/>
    <property type="project" value="InterPro"/>
</dbReference>
<evidence type="ECO:0000259" key="7">
    <source>
        <dbReference type="PROSITE" id="PS50893"/>
    </source>
</evidence>
<keyword evidence="9" id="KW-1185">Reference proteome</keyword>
<dbReference type="PROSITE" id="PS00211">
    <property type="entry name" value="ABC_TRANSPORTER_1"/>
    <property type="match status" value="1"/>
</dbReference>
<dbReference type="PANTHER" id="PTHR43875">
    <property type="entry name" value="MALTODEXTRIN IMPORT ATP-BINDING PROTEIN MSMX"/>
    <property type="match status" value="1"/>
</dbReference>
<dbReference type="PROSITE" id="PS50893">
    <property type="entry name" value="ABC_TRANSPORTER_2"/>
    <property type="match status" value="1"/>
</dbReference>
<dbReference type="Proteomes" id="UP000295444">
    <property type="component" value="Unassembled WGS sequence"/>
</dbReference>
<dbReference type="OrthoDB" id="9802264at2"/>
<evidence type="ECO:0000313" key="8">
    <source>
        <dbReference type="EMBL" id="TDP94791.1"/>
    </source>
</evidence>
<evidence type="ECO:0000256" key="3">
    <source>
        <dbReference type="ARBA" id="ARBA00022741"/>
    </source>
</evidence>
<dbReference type="Pfam" id="PF08402">
    <property type="entry name" value="TOBE_2"/>
    <property type="match status" value="1"/>
</dbReference>
<dbReference type="PANTHER" id="PTHR43875:SF15">
    <property type="entry name" value="TREHALOSE IMPORT ATP-BINDING PROTEIN SUGC"/>
    <property type="match status" value="1"/>
</dbReference>
<dbReference type="SMART" id="SM00382">
    <property type="entry name" value="AAA"/>
    <property type="match status" value="1"/>
</dbReference>
<gene>
    <name evidence="8" type="ORF">EV186_10523</name>
</gene>
<evidence type="ECO:0000256" key="6">
    <source>
        <dbReference type="ARBA" id="ARBA00023136"/>
    </source>
</evidence>
<dbReference type="Gene3D" id="3.40.50.300">
    <property type="entry name" value="P-loop containing nucleotide triphosphate hydrolases"/>
    <property type="match status" value="1"/>
</dbReference>
<dbReference type="InterPro" id="IPR008995">
    <property type="entry name" value="Mo/tungstate-bd_C_term_dom"/>
</dbReference>
<dbReference type="InterPro" id="IPR017871">
    <property type="entry name" value="ABC_transporter-like_CS"/>
</dbReference>
<dbReference type="InterPro" id="IPR003593">
    <property type="entry name" value="AAA+_ATPase"/>
</dbReference>